<evidence type="ECO:0000256" key="1">
    <source>
        <dbReference type="SAM" id="Phobius"/>
    </source>
</evidence>
<name>A0A2Z4G8M4_9BACT</name>
<feature type="transmembrane region" description="Helical" evidence="1">
    <location>
        <begin position="131"/>
        <end position="152"/>
    </location>
</feature>
<keyword evidence="3" id="KW-1185">Reference proteome</keyword>
<reference evidence="2 3" key="1">
    <citation type="submission" date="2018-05" db="EMBL/GenBank/DDBJ databases">
        <title>Complete genome sequence of Arcticibacterium luteifluviistationis SM1504T, a cytophagaceae bacterium isolated from Arctic surface seawater.</title>
        <authorList>
            <person name="Li Y."/>
            <person name="Qin Q.-L."/>
        </authorList>
    </citation>
    <scope>NUCLEOTIDE SEQUENCE [LARGE SCALE GENOMIC DNA]</scope>
    <source>
        <strain evidence="2 3">SM1504</strain>
    </source>
</reference>
<keyword evidence="1" id="KW-0472">Membrane</keyword>
<dbReference type="Proteomes" id="UP000249873">
    <property type="component" value="Chromosome"/>
</dbReference>
<feature type="transmembrane region" description="Helical" evidence="1">
    <location>
        <begin position="49"/>
        <end position="68"/>
    </location>
</feature>
<dbReference type="KEGG" id="als:DJ013_04165"/>
<keyword evidence="1" id="KW-0812">Transmembrane</keyword>
<protein>
    <submittedName>
        <fullName evidence="2">Uncharacterized protein</fullName>
    </submittedName>
</protein>
<keyword evidence="1" id="KW-1133">Transmembrane helix</keyword>
<dbReference type="EMBL" id="CP029480">
    <property type="protein sequence ID" value="AWV97410.1"/>
    <property type="molecule type" value="Genomic_DNA"/>
</dbReference>
<feature type="transmembrane region" description="Helical" evidence="1">
    <location>
        <begin position="167"/>
        <end position="186"/>
    </location>
</feature>
<dbReference type="OrthoDB" id="1160385at2"/>
<dbReference type="RefSeq" id="WP_111370512.1">
    <property type="nucleotide sequence ID" value="NZ_CP029480.1"/>
</dbReference>
<proteinExistence type="predicted"/>
<gene>
    <name evidence="2" type="ORF">DJ013_04165</name>
</gene>
<feature type="transmembrane region" description="Helical" evidence="1">
    <location>
        <begin position="74"/>
        <end position="95"/>
    </location>
</feature>
<evidence type="ECO:0000313" key="3">
    <source>
        <dbReference type="Proteomes" id="UP000249873"/>
    </source>
</evidence>
<organism evidence="2 3">
    <name type="scientific">Arcticibacterium luteifluviistationis</name>
    <dbReference type="NCBI Taxonomy" id="1784714"/>
    <lineage>
        <taxon>Bacteria</taxon>
        <taxon>Pseudomonadati</taxon>
        <taxon>Bacteroidota</taxon>
        <taxon>Cytophagia</taxon>
        <taxon>Cytophagales</taxon>
        <taxon>Leadbetterellaceae</taxon>
        <taxon>Arcticibacterium</taxon>
    </lineage>
</organism>
<accession>A0A2Z4G8M4</accession>
<evidence type="ECO:0000313" key="2">
    <source>
        <dbReference type="EMBL" id="AWV97410.1"/>
    </source>
</evidence>
<dbReference type="AlphaFoldDB" id="A0A2Z4G8M4"/>
<sequence>MDLDEMKSTWQELSAELENQKKLTNDIILKMAHEKSKNSLGKMVKFETIGGLGMCVVLLVGLIGSMLNRSFDNVPLMICAVMSGILFLFSGYISWDFIAKMKRINLLENSIEESQKNYLAVKEASARYKKVGVYSSLPTMIFFCPVVLKVFIGKDIFQDFSNAKEEFLVMILLSLVIAVPAVYLLFRFYNKNMEATAEALGQAEEI</sequence>